<dbReference type="GO" id="GO:0003735">
    <property type="term" value="F:structural constituent of ribosome"/>
    <property type="evidence" value="ECO:0007669"/>
    <property type="project" value="TreeGrafter"/>
</dbReference>
<evidence type="ECO:0000256" key="7">
    <source>
        <dbReference type="ARBA" id="ARBA00035140"/>
    </source>
</evidence>
<evidence type="ECO:0000256" key="2">
    <source>
        <dbReference type="ARBA" id="ARBA00009863"/>
    </source>
</evidence>
<reference evidence="9" key="1">
    <citation type="submission" date="2019-09" db="EMBL/GenBank/DDBJ databases">
        <title>The Mitochondrial Proteome of the Jakobid, Andalucia godoyi, a Protist With the Most Gene-Rich and Bacteria-Like Mitochondrial Genome.</title>
        <authorList>
            <person name="Gray M.W."/>
            <person name="Burger G."/>
            <person name="Derelle R."/>
            <person name="Klimes V."/>
            <person name="Leger M."/>
            <person name="Sarrasin M."/>
            <person name="Vlcek C."/>
            <person name="Roger A.J."/>
            <person name="Elias M."/>
            <person name="Lang B.F."/>
        </authorList>
    </citation>
    <scope>NUCLEOTIDE SEQUENCE</scope>
    <source>
        <strain evidence="9">And28</strain>
    </source>
</reference>
<keyword evidence="6" id="KW-0687">Ribonucleoprotein</keyword>
<dbReference type="EMBL" id="VRVR01000009">
    <property type="protein sequence ID" value="KAF0852945.1"/>
    <property type="molecule type" value="Genomic_DNA"/>
</dbReference>
<dbReference type="Proteomes" id="UP000799049">
    <property type="component" value="Unassembled WGS sequence"/>
</dbReference>
<dbReference type="AlphaFoldDB" id="A0A8K0F2Z8"/>
<feature type="region of interest" description="Disordered" evidence="8">
    <location>
        <begin position="56"/>
        <end position="76"/>
    </location>
</feature>
<evidence type="ECO:0000256" key="1">
    <source>
        <dbReference type="ARBA" id="ARBA00004173"/>
    </source>
</evidence>
<dbReference type="PANTHER" id="PTHR12810">
    <property type="entry name" value="MITOCHONDRIAL 28S RIBOSOMAL PROTEIN S29"/>
    <property type="match status" value="1"/>
</dbReference>
<protein>
    <recommendedName>
        <fullName evidence="7">Small ribosomal subunit protein mS29</fullName>
    </recommendedName>
</protein>
<accession>A0A8K0F2Z8</accession>
<keyword evidence="3" id="KW-0809">Transit peptide</keyword>
<organism evidence="9 10">
    <name type="scientific">Andalucia godoyi</name>
    <name type="common">Flagellate</name>
    <dbReference type="NCBI Taxonomy" id="505711"/>
    <lineage>
        <taxon>Eukaryota</taxon>
        <taxon>Discoba</taxon>
        <taxon>Jakobida</taxon>
        <taxon>Andalucina</taxon>
        <taxon>Andaluciidae</taxon>
        <taxon>Andalucia</taxon>
    </lineage>
</organism>
<name>A0A8K0F2Z8_ANDGO</name>
<sequence length="353" mass="38769">MLRFLRFASTVAPIRSASIQEHVDYPIRRALELRKTKSAGFLLRDAVSSVISCLESSTPLSPPSASPTSSASTKPRIVFDGEPGVGKSVALMQVTDWALSNNQVLLTVPSAYILANHGAFIIPMDGGRYGQTDVAQNLLRRFKESYGERLQDVGLSREYSLVRKRAGEDVATNVSSVRQLLEFGISQRDSAPLGWDVLMKELPFLVERGVPITILVDGIDSLLANTSHVGTDSKKLHASQLSVPSSLYEVMKSGTVPTIASTSTSRPHGNWSGIRDELFFGKKFGGEALFERVVLPEWSLDESSAFIKMLQEDGFLQTQNVDVKRLHFLAGGRPKELFKFLGGDFLKRLPSVQ</sequence>
<dbReference type="GO" id="GO:0005763">
    <property type="term" value="C:mitochondrial small ribosomal subunit"/>
    <property type="evidence" value="ECO:0007669"/>
    <property type="project" value="TreeGrafter"/>
</dbReference>
<evidence type="ECO:0000313" key="9">
    <source>
        <dbReference type="EMBL" id="KAF0852945.1"/>
    </source>
</evidence>
<gene>
    <name evidence="9" type="ORF">ANDGO_05980</name>
</gene>
<evidence type="ECO:0000256" key="8">
    <source>
        <dbReference type="SAM" id="MobiDB-lite"/>
    </source>
</evidence>
<evidence type="ECO:0000313" key="10">
    <source>
        <dbReference type="Proteomes" id="UP000799049"/>
    </source>
</evidence>
<keyword evidence="4 9" id="KW-0689">Ribosomal protein</keyword>
<comment type="subcellular location">
    <subcellularLocation>
        <location evidence="1">Mitochondrion</location>
    </subcellularLocation>
</comment>
<dbReference type="PANTHER" id="PTHR12810:SF0">
    <property type="entry name" value="SMALL RIBOSOMAL SUBUNIT PROTEIN MS29"/>
    <property type="match status" value="1"/>
</dbReference>
<evidence type="ECO:0000256" key="3">
    <source>
        <dbReference type="ARBA" id="ARBA00022946"/>
    </source>
</evidence>
<proteinExistence type="inferred from homology"/>
<dbReference type="Pfam" id="PF10236">
    <property type="entry name" value="DAP3"/>
    <property type="match status" value="1"/>
</dbReference>
<evidence type="ECO:0000256" key="5">
    <source>
        <dbReference type="ARBA" id="ARBA00023128"/>
    </source>
</evidence>
<evidence type="ECO:0000256" key="4">
    <source>
        <dbReference type="ARBA" id="ARBA00022980"/>
    </source>
</evidence>
<keyword evidence="5" id="KW-0496">Mitochondrion</keyword>
<comment type="caution">
    <text evidence="9">The sequence shown here is derived from an EMBL/GenBank/DDBJ whole genome shotgun (WGS) entry which is preliminary data.</text>
</comment>
<dbReference type="InterPro" id="IPR019368">
    <property type="entry name" value="Ribosomal_mS29"/>
</dbReference>
<comment type="similarity">
    <text evidence="2">Belongs to the mitochondrion-specific ribosomal protein mS29 family.</text>
</comment>
<dbReference type="OrthoDB" id="274828at2759"/>
<evidence type="ECO:0000256" key="6">
    <source>
        <dbReference type="ARBA" id="ARBA00023274"/>
    </source>
</evidence>
<keyword evidence="10" id="KW-1185">Reference proteome</keyword>